<dbReference type="RefSeq" id="WP_196805302.1">
    <property type="nucleotide sequence ID" value="NZ_JAOQKI010000001.1"/>
</dbReference>
<organism evidence="1 2">
    <name type="scientific">Roseburia amylophila</name>
    <dbReference type="NCBI Taxonomy" id="2981794"/>
    <lineage>
        <taxon>Bacteria</taxon>
        <taxon>Bacillati</taxon>
        <taxon>Bacillota</taxon>
        <taxon>Clostridia</taxon>
        <taxon>Lachnospirales</taxon>
        <taxon>Lachnospiraceae</taxon>
        <taxon>Roseburia</taxon>
    </lineage>
</organism>
<accession>A0ABT2SA26</accession>
<evidence type="ECO:0000313" key="2">
    <source>
        <dbReference type="Proteomes" id="UP001209666"/>
    </source>
</evidence>
<name>A0ABT2SA26_9FIRM</name>
<dbReference type="EMBL" id="JAOQKI010000001">
    <property type="protein sequence ID" value="MCU6715720.1"/>
    <property type="molecule type" value="Genomic_DNA"/>
</dbReference>
<protein>
    <submittedName>
        <fullName evidence="1">Uncharacterized protein</fullName>
    </submittedName>
</protein>
<reference evidence="1 2" key="1">
    <citation type="journal article" date="2021" name="ISME Commun">
        <title>Automated analysis of genomic sequences facilitates high-throughput and comprehensive description of bacteria.</title>
        <authorList>
            <person name="Hitch T.C.A."/>
        </authorList>
    </citation>
    <scope>NUCLEOTIDE SEQUENCE [LARGE SCALE GENOMIC DNA]</scope>
    <source>
        <strain evidence="1 2">Sanger_19</strain>
    </source>
</reference>
<sequence>MSDNGEIQVDSKAIERLKRSIIIKENMNLKTRTMNDSQMVAWIKKKIEEEVQCYLNQ</sequence>
<evidence type="ECO:0000313" key="1">
    <source>
        <dbReference type="EMBL" id="MCU6715720.1"/>
    </source>
</evidence>
<proteinExistence type="predicted"/>
<gene>
    <name evidence="1" type="ORF">OCV43_00325</name>
</gene>
<keyword evidence="2" id="KW-1185">Reference proteome</keyword>
<dbReference type="Proteomes" id="UP001209666">
    <property type="component" value="Unassembled WGS sequence"/>
</dbReference>
<comment type="caution">
    <text evidence="1">The sequence shown here is derived from an EMBL/GenBank/DDBJ whole genome shotgun (WGS) entry which is preliminary data.</text>
</comment>